<dbReference type="EMBL" id="JAPFFJ010000005">
    <property type="protein sequence ID" value="KAJ6427136.1"/>
    <property type="molecule type" value="Genomic_DNA"/>
</dbReference>
<keyword evidence="2" id="KW-1185">Reference proteome</keyword>
<comment type="caution">
    <text evidence="1">The sequence shown here is derived from an EMBL/GenBank/DDBJ whole genome shotgun (WGS) entry which is preliminary data.</text>
</comment>
<organism evidence="1 2">
    <name type="scientific">Salix udensis</name>
    <dbReference type="NCBI Taxonomy" id="889485"/>
    <lineage>
        <taxon>Eukaryota</taxon>
        <taxon>Viridiplantae</taxon>
        <taxon>Streptophyta</taxon>
        <taxon>Embryophyta</taxon>
        <taxon>Tracheophyta</taxon>
        <taxon>Spermatophyta</taxon>
        <taxon>Magnoliopsida</taxon>
        <taxon>eudicotyledons</taxon>
        <taxon>Gunneridae</taxon>
        <taxon>Pentapetalae</taxon>
        <taxon>rosids</taxon>
        <taxon>fabids</taxon>
        <taxon>Malpighiales</taxon>
        <taxon>Salicaceae</taxon>
        <taxon>Saliceae</taxon>
        <taxon>Salix</taxon>
    </lineage>
</organism>
<accession>A0AAD6PF09</accession>
<name>A0AAD6PF09_9ROSI</name>
<reference evidence="1 2" key="1">
    <citation type="journal article" date="2023" name="Int. J. Mol. Sci.">
        <title>De Novo Assembly and Annotation of 11 Diverse Shrub Willow (Salix) Genomes Reveals Novel Gene Organization in Sex-Linked Regions.</title>
        <authorList>
            <person name="Hyden B."/>
            <person name="Feng K."/>
            <person name="Yates T.B."/>
            <person name="Jawdy S."/>
            <person name="Cereghino C."/>
            <person name="Smart L.B."/>
            <person name="Muchero W."/>
        </authorList>
    </citation>
    <scope>NUCLEOTIDE SEQUENCE [LARGE SCALE GENOMIC DNA]</scope>
    <source>
        <tissue evidence="1">Shoot tip</tissue>
    </source>
</reference>
<dbReference type="AlphaFoldDB" id="A0AAD6PF09"/>
<proteinExistence type="predicted"/>
<sequence>MMNVQPNPINRDLNGFLDHFHLQTQLEQRYCHLKNDFPPTFVCDERERARGHQPFQTFRAALWTIVSLCIWWQLFSTRSSSFSKFIAHELRMSLLSFATWKDTIPIGLSIFATRAFDTTISERCFSAS</sequence>
<gene>
    <name evidence="1" type="ORF">OIU84_022691</name>
</gene>
<feature type="non-terminal residue" evidence="1">
    <location>
        <position position="128"/>
    </location>
</feature>
<evidence type="ECO:0000313" key="2">
    <source>
        <dbReference type="Proteomes" id="UP001162972"/>
    </source>
</evidence>
<evidence type="ECO:0000313" key="1">
    <source>
        <dbReference type="EMBL" id="KAJ6427136.1"/>
    </source>
</evidence>
<dbReference type="Proteomes" id="UP001162972">
    <property type="component" value="Chromosome 1"/>
</dbReference>
<protein>
    <submittedName>
        <fullName evidence="1">Uncharacterized protein</fullName>
    </submittedName>
</protein>